<evidence type="ECO:0000256" key="2">
    <source>
        <dbReference type="ARBA" id="ARBA00009773"/>
    </source>
</evidence>
<evidence type="ECO:0000313" key="9">
    <source>
        <dbReference type="EMBL" id="MCY6957807.1"/>
    </source>
</evidence>
<reference evidence="9" key="1">
    <citation type="submission" date="2022-12" db="EMBL/GenBank/DDBJ databases">
        <title>Clostridium sp. nov., isolated from industrial wastewater.</title>
        <authorList>
            <person name="Jiayan W."/>
        </authorList>
    </citation>
    <scope>NUCLEOTIDE SEQUENCE</scope>
    <source>
        <strain evidence="9">ZC22-4</strain>
    </source>
</reference>
<comment type="similarity">
    <text evidence="2">Belongs to the autoinducer-2 exporter (AI-2E) (TC 2.A.86) family.</text>
</comment>
<keyword evidence="6 8" id="KW-1133">Transmembrane helix</keyword>
<feature type="transmembrane region" description="Helical" evidence="8">
    <location>
        <begin position="7"/>
        <end position="25"/>
    </location>
</feature>
<keyword evidence="7 8" id="KW-0472">Membrane</keyword>
<evidence type="ECO:0000256" key="3">
    <source>
        <dbReference type="ARBA" id="ARBA00022448"/>
    </source>
</evidence>
<keyword evidence="3" id="KW-0813">Transport</keyword>
<dbReference type="Pfam" id="PF01594">
    <property type="entry name" value="AI-2E_transport"/>
    <property type="match status" value="1"/>
</dbReference>
<gene>
    <name evidence="9" type="ORF">OW729_04210</name>
</gene>
<feature type="transmembrane region" description="Helical" evidence="8">
    <location>
        <begin position="319"/>
        <end position="346"/>
    </location>
</feature>
<sequence length="365" mass="41181">MFNKRKDYINLVIAIVTAFIFIKIVDNYESILGGIGGIISILTPFIYAFLIAYILNPLMSFLERKFKLKRAVSMLITYSLIISIIFFLVMGLVPKAVSNLADLIESLPQLTYKTQNWVNDLTANVDILNKVKVKFLNEFASLIPKMTNIVSITLNTIFMKTISITVSLVNILFGLIISIYVLYDKELFIKNIRKFIYVVLKKRKGDMIIDFFGHVHEMIGTCIGTKAIDSFIIAIICFIGITILKSPYTIIITIVVGVTNMIPYFGPFVGMITAFIINLFFNPIVAVKILIFLFLLQQFDAWYLDPKLIGNKVGLSPFLMILAITLGGSLFGVLGMFLAAPSMAVIKIYVDKFMMKYGDRIDQLD</sequence>
<dbReference type="PANTHER" id="PTHR21716:SF53">
    <property type="entry name" value="PERMEASE PERM-RELATED"/>
    <property type="match status" value="1"/>
</dbReference>
<accession>A0ABT4D6A9</accession>
<dbReference type="RefSeq" id="WP_268060203.1">
    <property type="nucleotide sequence ID" value="NZ_JAPQFJ010000003.1"/>
</dbReference>
<evidence type="ECO:0000256" key="7">
    <source>
        <dbReference type="ARBA" id="ARBA00023136"/>
    </source>
</evidence>
<feature type="transmembrane region" description="Helical" evidence="8">
    <location>
        <begin position="162"/>
        <end position="183"/>
    </location>
</feature>
<keyword evidence="10" id="KW-1185">Reference proteome</keyword>
<dbReference type="EMBL" id="JAPQFJ010000003">
    <property type="protein sequence ID" value="MCY6957807.1"/>
    <property type="molecule type" value="Genomic_DNA"/>
</dbReference>
<comment type="caution">
    <text evidence="9">The sequence shown here is derived from an EMBL/GenBank/DDBJ whole genome shotgun (WGS) entry which is preliminary data.</text>
</comment>
<dbReference type="InterPro" id="IPR002549">
    <property type="entry name" value="AI-2E-like"/>
</dbReference>
<evidence type="ECO:0000256" key="5">
    <source>
        <dbReference type="ARBA" id="ARBA00022692"/>
    </source>
</evidence>
<proteinExistence type="inferred from homology"/>
<evidence type="ECO:0000256" key="1">
    <source>
        <dbReference type="ARBA" id="ARBA00004651"/>
    </source>
</evidence>
<evidence type="ECO:0000256" key="8">
    <source>
        <dbReference type="SAM" id="Phobius"/>
    </source>
</evidence>
<protein>
    <submittedName>
        <fullName evidence="9">AI-2E family transporter</fullName>
    </submittedName>
</protein>
<comment type="subcellular location">
    <subcellularLocation>
        <location evidence="1">Cell membrane</location>
        <topology evidence="1">Multi-pass membrane protein</topology>
    </subcellularLocation>
</comment>
<keyword evidence="5 8" id="KW-0812">Transmembrane</keyword>
<keyword evidence="4" id="KW-1003">Cell membrane</keyword>
<feature type="transmembrane region" description="Helical" evidence="8">
    <location>
        <begin position="250"/>
        <end position="272"/>
    </location>
</feature>
<dbReference type="PANTHER" id="PTHR21716">
    <property type="entry name" value="TRANSMEMBRANE PROTEIN"/>
    <property type="match status" value="1"/>
</dbReference>
<feature type="transmembrane region" description="Helical" evidence="8">
    <location>
        <begin position="31"/>
        <end position="55"/>
    </location>
</feature>
<name>A0ABT4D6A9_9CLOT</name>
<organism evidence="9 10">
    <name type="scientific">Clostridium brassicae</name>
    <dbReference type="NCBI Taxonomy" id="2999072"/>
    <lineage>
        <taxon>Bacteria</taxon>
        <taxon>Bacillati</taxon>
        <taxon>Bacillota</taxon>
        <taxon>Clostridia</taxon>
        <taxon>Eubacteriales</taxon>
        <taxon>Clostridiaceae</taxon>
        <taxon>Clostridium</taxon>
    </lineage>
</organism>
<feature type="transmembrane region" description="Helical" evidence="8">
    <location>
        <begin position="75"/>
        <end position="93"/>
    </location>
</feature>
<evidence type="ECO:0000313" key="10">
    <source>
        <dbReference type="Proteomes" id="UP001144612"/>
    </source>
</evidence>
<feature type="transmembrane region" description="Helical" evidence="8">
    <location>
        <begin position="279"/>
        <end position="299"/>
    </location>
</feature>
<evidence type="ECO:0000256" key="4">
    <source>
        <dbReference type="ARBA" id="ARBA00022475"/>
    </source>
</evidence>
<evidence type="ECO:0000256" key="6">
    <source>
        <dbReference type="ARBA" id="ARBA00022989"/>
    </source>
</evidence>
<feature type="transmembrane region" description="Helical" evidence="8">
    <location>
        <begin position="227"/>
        <end position="244"/>
    </location>
</feature>
<dbReference type="Proteomes" id="UP001144612">
    <property type="component" value="Unassembled WGS sequence"/>
</dbReference>